<feature type="coiled-coil region" evidence="1">
    <location>
        <begin position="87"/>
        <end position="114"/>
    </location>
</feature>
<dbReference type="EMBL" id="GL988040">
    <property type="protein sequence ID" value="EGS22435.1"/>
    <property type="molecule type" value="Genomic_DNA"/>
</dbReference>
<dbReference type="RefSeq" id="XP_006692454.1">
    <property type="nucleotide sequence ID" value="XM_006692391.1"/>
</dbReference>
<dbReference type="GeneID" id="18256006"/>
<dbReference type="Proteomes" id="UP000008066">
    <property type="component" value="Unassembled WGS sequence"/>
</dbReference>
<dbReference type="OrthoDB" id="5183255at2759"/>
<evidence type="ECO:0000313" key="3">
    <source>
        <dbReference type="Proteomes" id="UP000008066"/>
    </source>
</evidence>
<protein>
    <submittedName>
        <fullName evidence="2">Uncharacterized protein</fullName>
    </submittedName>
</protein>
<dbReference type="HOGENOM" id="CLU_580009_0_0_1"/>
<sequence>MTSKLPYDPQLVLGSVLEGRALKTLTDIAKASAEPDALWDQLQTLIASRRRLDMTKTELSNLGIENSELADIDKNIGDLNKTIVDLGKQYAQKRLEAENQIRELQSKISSVHADVESPIDYYFSLDSNKQDAFTFAQQVGDYVASSFSWLGQEVATQISQAASTQVSSQTSKHTIIGTLVITASCSHKTSKVLAPLVIDVNKAIGVWNTLFPDDNIPSTSMSLENAYNLIKEASANTDGKEKNRFTIISGMTMGSCFVCMVHILNTSNTAAQEIMQDVKQTLQVQAQMDAASWFAKMSGGFGADFNLAESVKSLFSTQNIQSHVTLACLGVIPSIVSNEVQLSVEGFSKFDPASSMEALSILDSSTADQADSIKGAAEAARKGQEMVTLKTSTMKAALTALGEIDDGRNKVLDINSMMTAFEDYLRKVEEGDSGIPVNYYTKDYTKDVILKMWIAKYYPGRDPTEIHPGGDDQ</sequence>
<accession>G0S352</accession>
<evidence type="ECO:0000256" key="1">
    <source>
        <dbReference type="SAM" id="Coils"/>
    </source>
</evidence>
<keyword evidence="3" id="KW-1185">Reference proteome</keyword>
<dbReference type="eggNOG" id="ENOG502RMNF">
    <property type="taxonomic scope" value="Eukaryota"/>
</dbReference>
<dbReference type="AlphaFoldDB" id="G0S352"/>
<dbReference type="KEGG" id="cthr:CTHT_0019680"/>
<reference evidence="2 3" key="1">
    <citation type="journal article" date="2011" name="Cell">
        <title>Insight into structure and assembly of the nuclear pore complex by utilizing the genome of a eukaryotic thermophile.</title>
        <authorList>
            <person name="Amlacher S."/>
            <person name="Sarges P."/>
            <person name="Flemming D."/>
            <person name="van Noort V."/>
            <person name="Kunze R."/>
            <person name="Devos D.P."/>
            <person name="Arumugam M."/>
            <person name="Bork P."/>
            <person name="Hurt E."/>
        </authorList>
    </citation>
    <scope>NUCLEOTIDE SEQUENCE [LARGE SCALE GENOMIC DNA]</scope>
    <source>
        <strain evidence="3">DSM 1495 / CBS 144.50 / IMI 039719</strain>
    </source>
</reference>
<keyword evidence="1" id="KW-0175">Coiled coil</keyword>
<name>G0S352_CHATD</name>
<proteinExistence type="predicted"/>
<gene>
    <name evidence="2" type="ORF">CTHT_0019680</name>
</gene>
<evidence type="ECO:0000313" key="2">
    <source>
        <dbReference type="EMBL" id="EGS22435.1"/>
    </source>
</evidence>
<organism evidence="3">
    <name type="scientific">Chaetomium thermophilum (strain DSM 1495 / CBS 144.50 / IMI 039719)</name>
    <name type="common">Thermochaetoides thermophila</name>
    <dbReference type="NCBI Taxonomy" id="759272"/>
    <lineage>
        <taxon>Eukaryota</taxon>
        <taxon>Fungi</taxon>
        <taxon>Dikarya</taxon>
        <taxon>Ascomycota</taxon>
        <taxon>Pezizomycotina</taxon>
        <taxon>Sordariomycetes</taxon>
        <taxon>Sordariomycetidae</taxon>
        <taxon>Sordariales</taxon>
        <taxon>Chaetomiaceae</taxon>
        <taxon>Thermochaetoides</taxon>
    </lineage>
</organism>